<protein>
    <submittedName>
        <fullName evidence="1">Uncharacterized protein</fullName>
    </submittedName>
</protein>
<reference evidence="1" key="2">
    <citation type="submission" date="2020-02" db="EMBL/GenBank/DDBJ databases">
        <title>Flavobacterium profundi sp. nov., isolated from a deep-sea seamount.</title>
        <authorList>
            <person name="Zhang D.-C."/>
        </authorList>
    </citation>
    <scope>NUCLEOTIDE SEQUENCE</scope>
    <source>
        <strain evidence="1">EC11</strain>
    </source>
</reference>
<dbReference type="EMBL" id="VEVQ02000001">
    <property type="protein sequence ID" value="NHN24326.1"/>
    <property type="molecule type" value="Genomic_DNA"/>
</dbReference>
<organism evidence="1 2">
    <name type="scientific">Flavobacterium jejuense</name>
    <dbReference type="NCBI Taxonomy" id="1544455"/>
    <lineage>
        <taxon>Bacteria</taxon>
        <taxon>Pseudomonadati</taxon>
        <taxon>Bacteroidota</taxon>
        <taxon>Flavobacteriia</taxon>
        <taxon>Flavobacteriales</taxon>
        <taxon>Flavobacteriaceae</taxon>
        <taxon>Flavobacterium</taxon>
    </lineage>
</organism>
<sequence>MGEYIPLIKGEMEGFKIGLTSDLILWEHTKSLDYSKYHGEWLVGYGFGFQIGKNIRIQVKNNSGPKNFETNIKSILFLQNRIYNYGKFHDKLQIYLQNISNWNQILLQKETIENTKKLLSEKKLQRSLNNVYNYYKENYALVAQMHFYVLLKKLSDARHSKQQKKITSEAYLNKKFEIQNKLEDWLTNKS</sequence>
<comment type="caution">
    <text evidence="1">The sequence shown here is derived from an EMBL/GenBank/DDBJ whole genome shotgun (WGS) entry which is preliminary data.</text>
</comment>
<reference evidence="1" key="1">
    <citation type="submission" date="2019-05" db="EMBL/GenBank/DDBJ databases">
        <authorList>
            <person name="Lianzixin W."/>
        </authorList>
    </citation>
    <scope>NUCLEOTIDE SEQUENCE</scope>
    <source>
        <strain evidence="1">EC11</strain>
    </source>
</reference>
<accession>A0ABX0IQD0</accession>
<dbReference type="RefSeq" id="WP_140959277.1">
    <property type="nucleotide sequence ID" value="NZ_VEVQ02000001.1"/>
</dbReference>
<proteinExistence type="predicted"/>
<dbReference type="Proteomes" id="UP000817854">
    <property type="component" value="Unassembled WGS sequence"/>
</dbReference>
<evidence type="ECO:0000313" key="1">
    <source>
        <dbReference type="EMBL" id="NHN24326.1"/>
    </source>
</evidence>
<name>A0ABX0IQD0_9FLAO</name>
<evidence type="ECO:0000313" key="2">
    <source>
        <dbReference type="Proteomes" id="UP000817854"/>
    </source>
</evidence>
<gene>
    <name evidence="1" type="ORF">FIA58_001450</name>
</gene>
<keyword evidence="2" id="KW-1185">Reference proteome</keyword>